<dbReference type="InterPro" id="IPR011042">
    <property type="entry name" value="6-blade_b-propeller_TolB-like"/>
</dbReference>
<dbReference type="CDD" id="cd05819">
    <property type="entry name" value="NHL"/>
    <property type="match status" value="1"/>
</dbReference>
<dbReference type="InterPro" id="IPR001841">
    <property type="entry name" value="Znf_RING"/>
</dbReference>
<dbReference type="Gene3D" id="3.30.40.10">
    <property type="entry name" value="Zinc/RING finger domain, C3HC4 (zinc finger)"/>
    <property type="match status" value="1"/>
</dbReference>
<feature type="non-terminal residue" evidence="8">
    <location>
        <position position="1"/>
    </location>
</feature>
<dbReference type="InterPro" id="IPR006058">
    <property type="entry name" value="2Fe2S_fd_BS"/>
</dbReference>
<evidence type="ECO:0000256" key="1">
    <source>
        <dbReference type="ARBA" id="ARBA00022723"/>
    </source>
</evidence>
<feature type="domain" description="RING-type" evidence="7">
    <location>
        <begin position="12"/>
        <end position="52"/>
    </location>
</feature>
<dbReference type="GO" id="GO:0000209">
    <property type="term" value="P:protein polyubiquitination"/>
    <property type="evidence" value="ECO:0007669"/>
    <property type="project" value="TreeGrafter"/>
</dbReference>
<evidence type="ECO:0000313" key="9">
    <source>
        <dbReference type="Proteomes" id="UP000502823"/>
    </source>
</evidence>
<feature type="repeat" description="NHL" evidence="6">
    <location>
        <begin position="467"/>
        <end position="503"/>
    </location>
</feature>
<keyword evidence="9" id="KW-1185">Reference proteome</keyword>
<dbReference type="PROSITE" id="PS51125">
    <property type="entry name" value="NHL"/>
    <property type="match status" value="4"/>
</dbReference>
<evidence type="ECO:0000256" key="2">
    <source>
        <dbReference type="ARBA" id="ARBA00022737"/>
    </source>
</evidence>
<dbReference type="InterPro" id="IPR001258">
    <property type="entry name" value="NHL_repeat"/>
</dbReference>
<dbReference type="GO" id="GO:0043161">
    <property type="term" value="P:proteasome-mediated ubiquitin-dependent protein catabolic process"/>
    <property type="evidence" value="ECO:0007669"/>
    <property type="project" value="TreeGrafter"/>
</dbReference>
<dbReference type="PROSITE" id="PS00518">
    <property type="entry name" value="ZF_RING_1"/>
    <property type="match status" value="1"/>
</dbReference>
<dbReference type="GO" id="GO:0051537">
    <property type="term" value="F:2 iron, 2 sulfur cluster binding"/>
    <property type="evidence" value="ECO:0007669"/>
    <property type="project" value="InterPro"/>
</dbReference>
<organism evidence="8 9">
    <name type="scientific">Coptotermes formosanus</name>
    <name type="common">Formosan subterranean termite</name>
    <dbReference type="NCBI Taxonomy" id="36987"/>
    <lineage>
        <taxon>Eukaryota</taxon>
        <taxon>Metazoa</taxon>
        <taxon>Ecdysozoa</taxon>
        <taxon>Arthropoda</taxon>
        <taxon>Hexapoda</taxon>
        <taxon>Insecta</taxon>
        <taxon>Pterygota</taxon>
        <taxon>Neoptera</taxon>
        <taxon>Polyneoptera</taxon>
        <taxon>Dictyoptera</taxon>
        <taxon>Blattodea</taxon>
        <taxon>Blattoidea</taxon>
        <taxon>Termitoidae</taxon>
        <taxon>Rhinotermitidae</taxon>
        <taxon>Coptotermes</taxon>
    </lineage>
</organism>
<dbReference type="Gene3D" id="2.120.10.30">
    <property type="entry name" value="TolB, C-terminal domain"/>
    <property type="match status" value="2"/>
</dbReference>
<feature type="repeat" description="NHL" evidence="6">
    <location>
        <begin position="507"/>
        <end position="550"/>
    </location>
</feature>
<dbReference type="InterPro" id="IPR050952">
    <property type="entry name" value="TRIM-NHL_E3_ligases"/>
</dbReference>
<keyword evidence="2" id="KW-0677">Repeat</keyword>
<dbReference type="OrthoDB" id="654191at2759"/>
<dbReference type="PROSITE" id="PS00197">
    <property type="entry name" value="2FE2S_FER_1"/>
    <property type="match status" value="1"/>
</dbReference>
<accession>A0A6L2PD75</accession>
<evidence type="ECO:0000313" key="8">
    <source>
        <dbReference type="EMBL" id="GFG29142.1"/>
    </source>
</evidence>
<evidence type="ECO:0000256" key="4">
    <source>
        <dbReference type="ARBA" id="ARBA00022833"/>
    </source>
</evidence>
<name>A0A6L2PD75_COPFO</name>
<dbReference type="Pfam" id="PF00097">
    <property type="entry name" value="zf-C3HC4"/>
    <property type="match status" value="1"/>
</dbReference>
<reference evidence="9" key="1">
    <citation type="submission" date="2020-01" db="EMBL/GenBank/DDBJ databases">
        <title>Draft genome sequence of the Termite Coptotermes fromosanus.</title>
        <authorList>
            <person name="Itakura S."/>
            <person name="Yosikawa Y."/>
            <person name="Umezawa K."/>
        </authorList>
    </citation>
    <scope>NUCLEOTIDE SEQUENCE [LARGE SCALE GENOMIC DNA]</scope>
</reference>
<proteinExistence type="predicted"/>
<dbReference type="Pfam" id="PF01436">
    <property type="entry name" value="NHL"/>
    <property type="match status" value="4"/>
</dbReference>
<evidence type="ECO:0000256" key="6">
    <source>
        <dbReference type="PROSITE-ProRule" id="PRU00504"/>
    </source>
</evidence>
<dbReference type="InterPro" id="IPR017907">
    <property type="entry name" value="Znf_RING_CS"/>
</dbReference>
<dbReference type="InParanoid" id="A0A6L2PD75"/>
<dbReference type="SMART" id="SM00184">
    <property type="entry name" value="RING"/>
    <property type="match status" value="1"/>
</dbReference>
<dbReference type="InterPro" id="IPR013083">
    <property type="entry name" value="Znf_RING/FYVE/PHD"/>
</dbReference>
<keyword evidence="3 5" id="KW-0863">Zinc-finger</keyword>
<feature type="repeat" description="NHL" evidence="6">
    <location>
        <begin position="554"/>
        <end position="594"/>
    </location>
</feature>
<dbReference type="EMBL" id="BLKM01000118">
    <property type="protein sequence ID" value="GFG29142.1"/>
    <property type="molecule type" value="Genomic_DNA"/>
</dbReference>
<gene>
    <name evidence="8" type="ORF">Cfor_00212</name>
</gene>
<dbReference type="AlphaFoldDB" id="A0A6L2PD75"/>
<dbReference type="PROSITE" id="PS50089">
    <property type="entry name" value="ZF_RING_2"/>
    <property type="match status" value="1"/>
</dbReference>
<comment type="caution">
    <text evidence="8">The sequence shown here is derived from an EMBL/GenBank/DDBJ whole genome shotgun (WGS) entry which is preliminary data.</text>
</comment>
<keyword evidence="4" id="KW-0862">Zinc</keyword>
<evidence type="ECO:0000259" key="7">
    <source>
        <dbReference type="PROSITE" id="PS50089"/>
    </source>
</evidence>
<dbReference type="SUPFAM" id="SSF57850">
    <property type="entry name" value="RING/U-box"/>
    <property type="match status" value="1"/>
</dbReference>
<dbReference type="Gene3D" id="2.130.10.10">
    <property type="entry name" value="YVTN repeat-like/Quinoprotein amine dehydrogenase"/>
    <property type="match status" value="1"/>
</dbReference>
<dbReference type="InterPro" id="IPR015943">
    <property type="entry name" value="WD40/YVTN_repeat-like_dom_sf"/>
</dbReference>
<evidence type="ECO:0000256" key="5">
    <source>
        <dbReference type="PROSITE-ProRule" id="PRU00175"/>
    </source>
</evidence>
<feature type="repeat" description="NHL" evidence="6">
    <location>
        <begin position="362"/>
        <end position="391"/>
    </location>
</feature>
<sequence>MSASMMEELVECKLCRNRLQRPRMLSCQHTFCLSCLQGLVQPTSEVVDCPSCGQQIYLRTAGPDGILELPTNLYLDSLLTSLQEETAYGAGDQSCSKCKTVGSASACQHCLQAFCTVCWSHHITELQSQLPSLLDQLRGAKDRLHHRTQDFRDTCKRLKEHINVAVEVKIQTLRVEQENLNVKAGELLKKGELSAETLLQRITDAEQTASKDSFGAISENKKKVALFLQLHRTTSALLEEVSNWGEPRPTFDAENFRIDTAEEGKTGSTVEDTDDVFSEDPVRSMAQVNSPDSLSNYYKVRSFMPRVSLGRSVLQRPAGVGVAPWDDGVNMYIAGTDGRHVLVIDRNRMKLVHQLSTPDMLYPHGIAFSKPLREVYVTDKWKHCVHVFNAEGTYLRQLGKKGHAEGHFESPEGITSGPGPNENDDQTFLYVCDTGNDRVQASTAPVIDPRDGSVIRVLGIWDPQPGHSYKRTDFNQPTGIAVSKDRVVVSDFGNKRIKTYTLTGEKLSEFGSMGEERGQFRSPECVALDHLGFILVGDSGNARVQIFRPNGTLVRVFGGRGASPGKFAWVSGITVANNMDIIVTDSKNSSVQIF</sequence>
<dbReference type="PANTHER" id="PTHR24104">
    <property type="entry name" value="E3 UBIQUITIN-PROTEIN LIGASE NHLRC1-RELATED"/>
    <property type="match status" value="1"/>
</dbReference>
<protein>
    <recommendedName>
        <fullName evidence="7">RING-type domain-containing protein</fullName>
    </recommendedName>
</protein>
<dbReference type="Proteomes" id="UP000502823">
    <property type="component" value="Unassembled WGS sequence"/>
</dbReference>
<keyword evidence="1" id="KW-0479">Metal-binding</keyword>
<dbReference type="GO" id="GO:0008270">
    <property type="term" value="F:zinc ion binding"/>
    <property type="evidence" value="ECO:0007669"/>
    <property type="project" value="UniProtKB-KW"/>
</dbReference>
<evidence type="ECO:0000256" key="3">
    <source>
        <dbReference type="ARBA" id="ARBA00022771"/>
    </source>
</evidence>
<dbReference type="GO" id="GO:0061630">
    <property type="term" value="F:ubiquitin protein ligase activity"/>
    <property type="evidence" value="ECO:0007669"/>
    <property type="project" value="TreeGrafter"/>
</dbReference>
<dbReference type="InterPro" id="IPR018957">
    <property type="entry name" value="Znf_C3HC4_RING-type"/>
</dbReference>
<dbReference type="SUPFAM" id="SSF101898">
    <property type="entry name" value="NHL repeat"/>
    <property type="match status" value="1"/>
</dbReference>
<dbReference type="PANTHER" id="PTHR24104:SF20">
    <property type="entry name" value="RING-TYPE DOMAIN-CONTAINING PROTEIN"/>
    <property type="match status" value="1"/>
</dbReference>